<dbReference type="EMBL" id="FTMN01000002">
    <property type="protein sequence ID" value="SIQ11138.1"/>
    <property type="molecule type" value="Genomic_DNA"/>
</dbReference>
<dbReference type="RefSeq" id="WP_076461608.1">
    <property type="nucleotide sequence ID" value="NZ_FTMN01000002.1"/>
</dbReference>
<dbReference type="SUPFAM" id="SSF69279">
    <property type="entry name" value="Phage tail proteins"/>
    <property type="match status" value="1"/>
</dbReference>
<dbReference type="Proteomes" id="UP000186895">
    <property type="component" value="Unassembled WGS sequence"/>
</dbReference>
<accession>A0A1N6Q3I2</accession>
<sequence length="328" mass="36485">MSRFYKPSYRLEVNGQNITPKINGRLINMTLTDERGHKSDQLDIVLSDHGGQLDIPPRNASIKVWFGWDGALTYKGQFVLDESNHSGPPDILTLRARASDFKGPLKVKRQQSWHKVTLGDILTTIAGRSGLTPVINDSLASTRIDHIDQTDESDHNLLQRLGERYDALHSVKDGRLLFAPAGQGSTVGGTAFPTVTITRQEGDTHNYQQTDREHEYTGVQAHWHNTDTGQQETITVGTDENARVLRHTYPTPEEATSAAKAEWQRISRAGSKLTLSLAIGRAELIPETPVSAVGYKPEIDATEWVIERVVHSLDESGFTTRGEMEVKR</sequence>
<dbReference type="STRING" id="49186.SAMN05421647_102228"/>
<proteinExistence type="predicted"/>
<evidence type="ECO:0008006" key="3">
    <source>
        <dbReference type="Google" id="ProtNLM"/>
    </source>
</evidence>
<gene>
    <name evidence="1" type="ORF">SAMN05421647_102228</name>
</gene>
<name>A0A1N6Q3I2_9GAMM</name>
<dbReference type="Pfam" id="PF05954">
    <property type="entry name" value="Phage_GPD"/>
    <property type="match status" value="1"/>
</dbReference>
<protein>
    <recommendedName>
        <fullName evidence="3">Phage protein D</fullName>
    </recommendedName>
</protein>
<evidence type="ECO:0000313" key="2">
    <source>
        <dbReference type="Proteomes" id="UP000186895"/>
    </source>
</evidence>
<evidence type="ECO:0000313" key="1">
    <source>
        <dbReference type="EMBL" id="SIQ11138.1"/>
    </source>
</evidence>
<reference evidence="1 2" key="1">
    <citation type="submission" date="2017-01" db="EMBL/GenBank/DDBJ databases">
        <authorList>
            <person name="Mah S.A."/>
            <person name="Swanson W.J."/>
            <person name="Moy G.W."/>
            <person name="Vacquier V.D."/>
        </authorList>
    </citation>
    <scope>NUCLEOTIDE SEQUENCE [LARGE SCALE GENOMIC DNA]</scope>
    <source>
        <strain evidence="1 2">DSM 7027</strain>
    </source>
</reference>
<organism evidence="1 2">
    <name type="scientific">Marinobacterium stanieri</name>
    <dbReference type="NCBI Taxonomy" id="49186"/>
    <lineage>
        <taxon>Bacteria</taxon>
        <taxon>Pseudomonadati</taxon>
        <taxon>Pseudomonadota</taxon>
        <taxon>Gammaproteobacteria</taxon>
        <taxon>Oceanospirillales</taxon>
        <taxon>Oceanospirillaceae</taxon>
        <taxon>Marinobacterium</taxon>
    </lineage>
</organism>
<dbReference type="AlphaFoldDB" id="A0A1N6Q3I2"/>
<keyword evidence="2" id="KW-1185">Reference proteome</keyword>